<evidence type="ECO:0000313" key="2">
    <source>
        <dbReference type="EMBL" id="CAI4216056.1"/>
    </source>
</evidence>
<evidence type="ECO:0000313" key="3">
    <source>
        <dbReference type="Proteomes" id="UP000838763"/>
    </source>
</evidence>
<keyword evidence="1" id="KW-0732">Signal</keyword>
<dbReference type="AlphaFoldDB" id="A0A9P1MBY1"/>
<comment type="caution">
    <text evidence="2">The sequence shown here is derived from an EMBL/GenBank/DDBJ whole genome shotgun (WGS) entry which is preliminary data.</text>
</comment>
<organism evidence="2 3">
    <name type="scientific">Parascedosporium putredinis</name>
    <dbReference type="NCBI Taxonomy" id="1442378"/>
    <lineage>
        <taxon>Eukaryota</taxon>
        <taxon>Fungi</taxon>
        <taxon>Dikarya</taxon>
        <taxon>Ascomycota</taxon>
        <taxon>Pezizomycotina</taxon>
        <taxon>Sordariomycetes</taxon>
        <taxon>Hypocreomycetidae</taxon>
        <taxon>Microascales</taxon>
        <taxon>Microascaceae</taxon>
        <taxon>Parascedosporium</taxon>
    </lineage>
</organism>
<protein>
    <submittedName>
        <fullName evidence="2">Uncharacterized protein</fullName>
    </submittedName>
</protein>
<feature type="signal peptide" evidence="1">
    <location>
        <begin position="1"/>
        <end position="28"/>
    </location>
</feature>
<dbReference type="Proteomes" id="UP000838763">
    <property type="component" value="Unassembled WGS sequence"/>
</dbReference>
<gene>
    <name evidence="2" type="ORF">PPNO1_LOCUS5723</name>
</gene>
<reference evidence="2" key="1">
    <citation type="submission" date="2022-11" db="EMBL/GenBank/DDBJ databases">
        <authorList>
            <person name="Scott C."/>
            <person name="Bruce N."/>
        </authorList>
    </citation>
    <scope>NUCLEOTIDE SEQUENCE</scope>
</reference>
<dbReference type="EMBL" id="CALLCH030000015">
    <property type="protein sequence ID" value="CAI4216056.1"/>
    <property type="molecule type" value="Genomic_DNA"/>
</dbReference>
<proteinExistence type="predicted"/>
<evidence type="ECO:0000256" key="1">
    <source>
        <dbReference type="SAM" id="SignalP"/>
    </source>
</evidence>
<dbReference type="OrthoDB" id="265717at2759"/>
<keyword evidence="3" id="KW-1185">Reference proteome</keyword>
<sequence>MKAPFPSSAARLWTLFAGVSHLLPLVVCQPGCRTQTSYNYLSEDYPYSVSAVVNGTFSLIYLENKVAQSFLPEGYSFLESEAQEFHPLLLRATYVHDIRAPDDMVRNQHMMISFELPFVDALEDGKTPFRYVSTQFISTGTPSYAADIAEAYGVPNVIRAVYDPECDAYDFADPLPDQPFDGRLTVLRAYIPDGTRRHTKELYDIVTQPRFGLGSDGMVCGRTGALFGEDAGFSREVEIKGDVTMVGEFESLLPLFGDPSQIIGAYGVKTGALLVQDDFVPCEDLAQ</sequence>
<feature type="chain" id="PRO_5040164268" evidence="1">
    <location>
        <begin position="29"/>
        <end position="287"/>
    </location>
</feature>
<accession>A0A9P1MBY1</accession>
<name>A0A9P1MBY1_9PEZI</name>